<dbReference type="OrthoDB" id="2371287at2759"/>
<comment type="caution">
    <text evidence="2">The sequence shown here is derived from an EMBL/GenBank/DDBJ whole genome shotgun (WGS) entry which is preliminary data.</text>
</comment>
<keyword evidence="1" id="KW-0472">Membrane</keyword>
<proteinExistence type="predicted"/>
<accession>A0A9N9AYI1</accession>
<sequence>MTDESSPLLGGGTNERRKSFRERMSSWDTWWSIIVFSIIFYIIVSWSIFLLQSPELGPPLTGSMAPCIYDLRVRGNAPVNYRYDYELWFSELTDEIYKRIGYDIDYYHQCEKLLSPRTERSQLKKTTNSKVSDLLEESSYIDSLDEDMHQFYDKDSLEWSGLGEDSRAPSPMTLKSSIPTPPLMKSPDGGYFPFLYKIAELTSNSYNPRSPVSYELRELRWTPEYGETFLLTSRTAMDRYWFFRIPSAYISFGHVDGLASDDVLNCQYKLSWSPTLNGHVYKKCVRSGERKWKQVATVVRGDVGLEFFDTDASRRHQAVATKYKYDKKGFWYRTIAVYPDAPYPAVLVSIYTAHLEYLLNIFHKGHGLPDTKIQV</sequence>
<dbReference type="AlphaFoldDB" id="A0A9N9AYI1"/>
<keyword evidence="1" id="KW-0812">Transmembrane</keyword>
<gene>
    <name evidence="2" type="ORF">PBRASI_LOCUS4947</name>
</gene>
<keyword evidence="1" id="KW-1133">Transmembrane helix</keyword>
<evidence type="ECO:0000256" key="1">
    <source>
        <dbReference type="SAM" id="Phobius"/>
    </source>
</evidence>
<name>A0A9N9AYI1_9GLOM</name>
<keyword evidence="3" id="KW-1185">Reference proteome</keyword>
<reference evidence="2" key="1">
    <citation type="submission" date="2021-06" db="EMBL/GenBank/DDBJ databases">
        <authorList>
            <person name="Kallberg Y."/>
            <person name="Tangrot J."/>
            <person name="Rosling A."/>
        </authorList>
    </citation>
    <scope>NUCLEOTIDE SEQUENCE</scope>
    <source>
        <strain evidence="2">BR232B</strain>
    </source>
</reference>
<evidence type="ECO:0000313" key="2">
    <source>
        <dbReference type="EMBL" id="CAG8548269.1"/>
    </source>
</evidence>
<dbReference type="EMBL" id="CAJVPI010000542">
    <property type="protein sequence ID" value="CAG8548269.1"/>
    <property type="molecule type" value="Genomic_DNA"/>
</dbReference>
<organism evidence="2 3">
    <name type="scientific">Paraglomus brasilianum</name>
    <dbReference type="NCBI Taxonomy" id="144538"/>
    <lineage>
        <taxon>Eukaryota</taxon>
        <taxon>Fungi</taxon>
        <taxon>Fungi incertae sedis</taxon>
        <taxon>Mucoromycota</taxon>
        <taxon>Glomeromycotina</taxon>
        <taxon>Glomeromycetes</taxon>
        <taxon>Paraglomerales</taxon>
        <taxon>Paraglomeraceae</taxon>
        <taxon>Paraglomus</taxon>
    </lineage>
</organism>
<feature type="transmembrane region" description="Helical" evidence="1">
    <location>
        <begin position="30"/>
        <end position="51"/>
    </location>
</feature>
<dbReference type="Proteomes" id="UP000789739">
    <property type="component" value="Unassembled WGS sequence"/>
</dbReference>
<protein>
    <submittedName>
        <fullName evidence="2">2879_t:CDS:1</fullName>
    </submittedName>
</protein>
<evidence type="ECO:0000313" key="3">
    <source>
        <dbReference type="Proteomes" id="UP000789739"/>
    </source>
</evidence>